<protein>
    <recommendedName>
        <fullName evidence="3">Schlafen AlbA-2 domain-containing protein</fullName>
    </recommendedName>
</protein>
<dbReference type="EMBL" id="BKBA01000012">
    <property type="protein sequence ID" value="GEQ15141.1"/>
    <property type="molecule type" value="Genomic_DNA"/>
</dbReference>
<reference evidence="1 2" key="1">
    <citation type="submission" date="2019-07" db="EMBL/GenBank/DDBJ databases">
        <title>Whole genome shotgun sequence of Knoellia locipacati NBRC 109775.</title>
        <authorList>
            <person name="Hosoyama A."/>
            <person name="Uohara A."/>
            <person name="Ohji S."/>
            <person name="Ichikawa N."/>
        </authorList>
    </citation>
    <scope>NUCLEOTIDE SEQUENCE [LARGE SCALE GENOMIC DNA]</scope>
    <source>
        <strain evidence="1 2">NBRC 109775</strain>
    </source>
</reference>
<proteinExistence type="predicted"/>
<evidence type="ECO:0008006" key="3">
    <source>
        <dbReference type="Google" id="ProtNLM"/>
    </source>
</evidence>
<sequence length="507" mass="56121">MDQTGVRRFKTLTKRTRDLLAGGEQAHVEFKTEVPSSIAEQAAAGANYVALNPEVEVHTILLGVAEERLENGVTRGKPVGCLDDSSRVEDLDQLRLRVEQKIRDAVVPPPHVTISEEMTGTSTPILVVEVRPASPPHRVGPKYVVRGTAGVQALTQHDALAIFRAARTQAWIDEVGASTPLMNALQALQSGYEDIAFRVSDAFLGDRGDGDELRDLERHLEESDRWKSRAALEVQEALDEVRNELYALDDVKDRVGELADAALLTPEQVRWKLRESRERLWLQLNHHAGLDPAFEKEVAVVVRLVHDYLSVEPRVDQYAENHAELGGYSILFPEHSEIPAHRELSCSFVSAVLARASGVPSRFSPDWIHQGVKARADIAEEVSSMIKHPTRTRTWRPRKPLAREVAIIEVNSEGASALALDPRAVRVSANLSVWETSEGEFRLAWKDGVQTVPVIYQPRWGRDSRRRPGKSTTVVSKQFRLAAENVGGVVHLLDGSGQVLGGHHASP</sequence>
<gene>
    <name evidence="1" type="ORF">KLO01_31880</name>
</gene>
<keyword evidence="2" id="KW-1185">Reference proteome</keyword>
<comment type="caution">
    <text evidence="1">The sequence shown here is derived from an EMBL/GenBank/DDBJ whole genome shotgun (WGS) entry which is preliminary data.</text>
</comment>
<dbReference type="InterPro" id="IPR038461">
    <property type="entry name" value="Schlafen_AlbA_2_dom_sf"/>
</dbReference>
<accession>A0A512T4Y7</accession>
<evidence type="ECO:0000313" key="1">
    <source>
        <dbReference type="EMBL" id="GEQ15141.1"/>
    </source>
</evidence>
<name>A0A512T4Y7_9MICO</name>
<evidence type="ECO:0000313" key="2">
    <source>
        <dbReference type="Proteomes" id="UP000321793"/>
    </source>
</evidence>
<dbReference type="Gene3D" id="3.30.950.30">
    <property type="entry name" value="Schlafen, AAA domain"/>
    <property type="match status" value="1"/>
</dbReference>
<organism evidence="1 2">
    <name type="scientific">Knoellia locipacati</name>
    <dbReference type="NCBI Taxonomy" id="882824"/>
    <lineage>
        <taxon>Bacteria</taxon>
        <taxon>Bacillati</taxon>
        <taxon>Actinomycetota</taxon>
        <taxon>Actinomycetes</taxon>
        <taxon>Micrococcales</taxon>
        <taxon>Intrasporangiaceae</taxon>
        <taxon>Knoellia</taxon>
    </lineage>
</organism>
<dbReference type="AlphaFoldDB" id="A0A512T4Y7"/>
<dbReference type="Proteomes" id="UP000321793">
    <property type="component" value="Unassembled WGS sequence"/>
</dbReference>